<organism evidence="2 3">
    <name type="scientific">Lederbergia graminis</name>
    <dbReference type="NCBI Taxonomy" id="735518"/>
    <lineage>
        <taxon>Bacteria</taxon>
        <taxon>Bacillati</taxon>
        <taxon>Bacillota</taxon>
        <taxon>Bacilli</taxon>
        <taxon>Bacillales</taxon>
        <taxon>Bacillaceae</taxon>
        <taxon>Lederbergia</taxon>
    </lineage>
</organism>
<dbReference type="Gene3D" id="3.10.129.10">
    <property type="entry name" value="Hotdog Thioesterase"/>
    <property type="match status" value="1"/>
</dbReference>
<accession>A0ABW0LER6</accession>
<dbReference type="PANTHER" id="PTHR43664">
    <property type="entry name" value="MONOAMINE OXIDASE-RELATED"/>
    <property type="match status" value="1"/>
</dbReference>
<dbReference type="PANTHER" id="PTHR43664:SF1">
    <property type="entry name" value="BETA-METHYLMALYL-COA DEHYDRATASE"/>
    <property type="match status" value="1"/>
</dbReference>
<evidence type="ECO:0000313" key="3">
    <source>
        <dbReference type="Proteomes" id="UP001596147"/>
    </source>
</evidence>
<dbReference type="InterPro" id="IPR052342">
    <property type="entry name" value="MCH/BMMD"/>
</dbReference>
<feature type="domain" description="MaoC-like" evidence="1">
    <location>
        <begin position="21"/>
        <end position="125"/>
    </location>
</feature>
<sequence length="145" mass="16434">MILGKKQKLGRKIEEISVGEKFEVTEKMEDKELLLFLGLTNDANPLYIQHEYTSQTIYKKPIVPAIMLTGIITSAVSKYMPGPGSNIIKQQIEFTKPVHHYETVTFLFEITDMETEVNQITVHVEAIDENEDIVLNGDIVVCPPQ</sequence>
<name>A0ABW0LER6_9BACI</name>
<dbReference type="Pfam" id="PF01575">
    <property type="entry name" value="MaoC_dehydratas"/>
    <property type="match status" value="1"/>
</dbReference>
<dbReference type="EMBL" id="JBHSMC010000005">
    <property type="protein sequence ID" value="MFC5464374.1"/>
    <property type="molecule type" value="Genomic_DNA"/>
</dbReference>
<evidence type="ECO:0000313" key="2">
    <source>
        <dbReference type="EMBL" id="MFC5464374.1"/>
    </source>
</evidence>
<dbReference type="InterPro" id="IPR002539">
    <property type="entry name" value="MaoC-like_dom"/>
</dbReference>
<dbReference type="InterPro" id="IPR029069">
    <property type="entry name" value="HotDog_dom_sf"/>
</dbReference>
<comment type="caution">
    <text evidence="2">The sequence shown here is derived from an EMBL/GenBank/DDBJ whole genome shotgun (WGS) entry which is preliminary data.</text>
</comment>
<evidence type="ECO:0000259" key="1">
    <source>
        <dbReference type="Pfam" id="PF01575"/>
    </source>
</evidence>
<protein>
    <submittedName>
        <fullName evidence="2">MaoC/PaaZ C-terminal domain-containing protein</fullName>
    </submittedName>
</protein>
<gene>
    <name evidence="2" type="ORF">ACFPM4_06320</name>
</gene>
<dbReference type="SUPFAM" id="SSF54637">
    <property type="entry name" value="Thioesterase/thiol ester dehydrase-isomerase"/>
    <property type="match status" value="1"/>
</dbReference>
<dbReference type="RefSeq" id="WP_144924046.1">
    <property type="nucleotide sequence ID" value="NZ_JBHSMC010000005.1"/>
</dbReference>
<reference evidence="3" key="1">
    <citation type="journal article" date="2019" name="Int. J. Syst. Evol. Microbiol.">
        <title>The Global Catalogue of Microorganisms (GCM) 10K type strain sequencing project: providing services to taxonomists for standard genome sequencing and annotation.</title>
        <authorList>
            <consortium name="The Broad Institute Genomics Platform"/>
            <consortium name="The Broad Institute Genome Sequencing Center for Infectious Disease"/>
            <person name="Wu L."/>
            <person name="Ma J."/>
        </authorList>
    </citation>
    <scope>NUCLEOTIDE SEQUENCE [LARGE SCALE GENOMIC DNA]</scope>
    <source>
        <strain evidence="3">CGMCC 1.12237</strain>
    </source>
</reference>
<dbReference type="Proteomes" id="UP001596147">
    <property type="component" value="Unassembled WGS sequence"/>
</dbReference>
<keyword evidence="3" id="KW-1185">Reference proteome</keyword>
<proteinExistence type="predicted"/>